<keyword evidence="3" id="KW-1185">Reference proteome</keyword>
<keyword evidence="1" id="KW-0472">Membrane</keyword>
<evidence type="ECO:0000256" key="1">
    <source>
        <dbReference type="SAM" id="Phobius"/>
    </source>
</evidence>
<feature type="transmembrane region" description="Helical" evidence="1">
    <location>
        <begin position="12"/>
        <end position="33"/>
    </location>
</feature>
<keyword evidence="1" id="KW-0812">Transmembrane</keyword>
<comment type="caution">
    <text evidence="2">The sequence shown here is derived from an EMBL/GenBank/DDBJ whole genome shotgun (WGS) entry which is preliminary data.</text>
</comment>
<evidence type="ECO:0000313" key="2">
    <source>
        <dbReference type="EMBL" id="GAA5533837.1"/>
    </source>
</evidence>
<dbReference type="Proteomes" id="UP001404956">
    <property type="component" value="Unassembled WGS sequence"/>
</dbReference>
<feature type="transmembrane region" description="Helical" evidence="1">
    <location>
        <begin position="89"/>
        <end position="112"/>
    </location>
</feature>
<accession>A0ABP9XER9</accession>
<dbReference type="Pfam" id="PF19865">
    <property type="entry name" value="DUF6338"/>
    <property type="match status" value="1"/>
</dbReference>
<proteinExistence type="predicted"/>
<dbReference type="InterPro" id="IPR045919">
    <property type="entry name" value="DUF6338"/>
</dbReference>
<name>A0ABP9XER9_9DEIO</name>
<keyword evidence="1" id="KW-1133">Transmembrane helix</keyword>
<reference evidence="2 3" key="1">
    <citation type="submission" date="2024-02" db="EMBL/GenBank/DDBJ databases">
        <title>Deinococcus aluminii NBRC 112889.</title>
        <authorList>
            <person name="Ichikawa N."/>
            <person name="Katano-Makiyama Y."/>
            <person name="Hidaka K."/>
        </authorList>
    </citation>
    <scope>NUCLEOTIDE SEQUENCE [LARGE SCALE GENOMIC DNA]</scope>
    <source>
        <strain evidence="2 3">NBRC 112889</strain>
    </source>
</reference>
<dbReference type="EMBL" id="BAABRV010000005">
    <property type="protein sequence ID" value="GAA5533837.1"/>
    <property type="molecule type" value="Genomic_DNA"/>
</dbReference>
<sequence length="250" mass="27154">MFLERNALNTLSVLLASLLLLMPGFLGLSLLRYQLGIRTAEAQGTLLWSLLLSGVALLILLGLGQVFGWPLARSFLAVSLNTTSDGPTLATILILSFLACVLCTAAGALIGWRVRQRRHDLAELAGQNFSPDPWINLLGGQIEEPLVIVRMEDGRRYLGNALQASETASGRVIALKDTVMYASDDEAMRVPIIPLRPGTLIITSKIESVSMLDESLNEEVAETVTARDVLEHQAYSETASPFMDTGMDEL</sequence>
<evidence type="ECO:0000313" key="3">
    <source>
        <dbReference type="Proteomes" id="UP001404956"/>
    </source>
</evidence>
<feature type="transmembrane region" description="Helical" evidence="1">
    <location>
        <begin position="45"/>
        <end position="69"/>
    </location>
</feature>
<evidence type="ECO:0008006" key="4">
    <source>
        <dbReference type="Google" id="ProtNLM"/>
    </source>
</evidence>
<organism evidence="2 3">
    <name type="scientific">Deinococcus aluminii</name>
    <dbReference type="NCBI Taxonomy" id="1656885"/>
    <lineage>
        <taxon>Bacteria</taxon>
        <taxon>Thermotogati</taxon>
        <taxon>Deinococcota</taxon>
        <taxon>Deinococci</taxon>
        <taxon>Deinococcales</taxon>
        <taxon>Deinococcaceae</taxon>
        <taxon>Deinococcus</taxon>
    </lineage>
</organism>
<protein>
    <recommendedName>
        <fullName evidence="4">Potassium transporter TrkA</fullName>
    </recommendedName>
</protein>
<gene>
    <name evidence="2" type="ORF">Dalu01_02245</name>
</gene>